<proteinExistence type="predicted"/>
<gene>
    <name evidence="1" type="ORF">HAP41_0000043200</name>
</gene>
<dbReference type="Proteomes" id="UP000551709">
    <property type="component" value="Chromosome"/>
</dbReference>
<dbReference type="RefSeq" id="WP_248577155.1">
    <property type="nucleotide sequence ID" value="NZ_CP096255.1"/>
</dbReference>
<name>A0A8U0FJP1_9BRAD</name>
<dbReference type="AlphaFoldDB" id="A0A8U0FJP1"/>
<evidence type="ECO:0000313" key="1">
    <source>
        <dbReference type="EMBL" id="UPT86955.1"/>
    </source>
</evidence>
<organism evidence="1 2">
    <name type="scientific">Bradyrhizobium barranii subsp. apii</name>
    <dbReference type="NCBI Taxonomy" id="2819348"/>
    <lineage>
        <taxon>Bacteria</taxon>
        <taxon>Pseudomonadati</taxon>
        <taxon>Pseudomonadota</taxon>
        <taxon>Alphaproteobacteria</taxon>
        <taxon>Hyphomicrobiales</taxon>
        <taxon>Nitrobacteraceae</taxon>
        <taxon>Bradyrhizobium</taxon>
        <taxon>Bradyrhizobium barranii</taxon>
    </lineage>
</organism>
<accession>A0A8U0FJP1</accession>
<reference evidence="1" key="2">
    <citation type="submission" date="2022-04" db="EMBL/GenBank/DDBJ databases">
        <authorList>
            <person name="Bromfield E.S.P."/>
            <person name="Cloutier S."/>
        </authorList>
    </citation>
    <scope>NUCLEOTIDE SEQUENCE</scope>
    <source>
        <strain evidence="1">1S5</strain>
    </source>
</reference>
<dbReference type="EMBL" id="CP096255">
    <property type="protein sequence ID" value="UPT86955.1"/>
    <property type="molecule type" value="Genomic_DNA"/>
</dbReference>
<protein>
    <submittedName>
        <fullName evidence="1">Uncharacterized protein</fullName>
    </submittedName>
</protein>
<reference evidence="1" key="1">
    <citation type="journal article" date="2017" name="Syst. Appl. Microbiol.">
        <title>Soybeans inoculated with root zone soils of Canadian native legumes harbour diverse and novel Bradyrhizobium spp. that possess agricultural potential.</title>
        <authorList>
            <person name="Bromfield E.S.P."/>
            <person name="Cloutier S."/>
            <person name="Tambong J.T."/>
            <person name="Tran Thi T.V."/>
        </authorList>
    </citation>
    <scope>NUCLEOTIDE SEQUENCE</scope>
    <source>
        <strain evidence="1">1S5</strain>
    </source>
</reference>
<evidence type="ECO:0000313" key="2">
    <source>
        <dbReference type="Proteomes" id="UP000551709"/>
    </source>
</evidence>
<sequence length="72" mass="7911">MATLDDGTRVLFRKDFGESAHPLGGPFKGMGNIDHYNIEIQSAAGKQLENIHIVPDGKGGFTWWAKDGVIKR</sequence>